<evidence type="ECO:0000313" key="2">
    <source>
        <dbReference type="Proteomes" id="UP000054630"/>
    </source>
</evidence>
<name>A0A0V0SL67_9BILA</name>
<sequence>MSMSVRRHFDDVIDWSLLAAYHLSDQQISLCSLLVNVATLVTVSSYKFGGGAGRVENVKK</sequence>
<comment type="caution">
    <text evidence="1">The sequence shown here is derived from an EMBL/GenBank/DDBJ whole genome shotgun (WGS) entry which is preliminary data.</text>
</comment>
<gene>
    <name evidence="1" type="ORF">T07_14734</name>
</gene>
<organism evidence="1 2">
    <name type="scientific">Trichinella nelsoni</name>
    <dbReference type="NCBI Taxonomy" id="6336"/>
    <lineage>
        <taxon>Eukaryota</taxon>
        <taxon>Metazoa</taxon>
        <taxon>Ecdysozoa</taxon>
        <taxon>Nematoda</taxon>
        <taxon>Enoplea</taxon>
        <taxon>Dorylaimia</taxon>
        <taxon>Trichinellida</taxon>
        <taxon>Trichinellidae</taxon>
        <taxon>Trichinella</taxon>
    </lineage>
</organism>
<accession>A0A0V0SL67</accession>
<dbReference type="Proteomes" id="UP000054630">
    <property type="component" value="Unassembled WGS sequence"/>
</dbReference>
<protein>
    <submittedName>
        <fullName evidence="1">Uncharacterized protein</fullName>
    </submittedName>
</protein>
<keyword evidence="2" id="KW-1185">Reference proteome</keyword>
<proteinExistence type="predicted"/>
<dbReference type="AlphaFoldDB" id="A0A0V0SL67"/>
<dbReference type="EMBL" id="JYDL01000003">
    <property type="protein sequence ID" value="KRX27534.1"/>
    <property type="molecule type" value="Genomic_DNA"/>
</dbReference>
<reference evidence="1 2" key="1">
    <citation type="submission" date="2015-01" db="EMBL/GenBank/DDBJ databases">
        <title>Evolution of Trichinella species and genotypes.</title>
        <authorList>
            <person name="Korhonen P.K."/>
            <person name="Edoardo P."/>
            <person name="Giuseppe L.R."/>
            <person name="Gasser R.B."/>
        </authorList>
    </citation>
    <scope>NUCLEOTIDE SEQUENCE [LARGE SCALE GENOMIC DNA]</scope>
    <source>
        <strain evidence="1">ISS37</strain>
    </source>
</reference>
<dbReference type="STRING" id="6336.A0A0V0SL67"/>
<evidence type="ECO:0000313" key="1">
    <source>
        <dbReference type="EMBL" id="KRX27534.1"/>
    </source>
</evidence>